<reference evidence="1" key="2">
    <citation type="submission" date="2018-08" db="UniProtKB">
        <authorList>
            <consortium name="EnsemblPlants"/>
        </authorList>
    </citation>
    <scope>IDENTIFICATION</scope>
    <source>
        <strain evidence="1">Yugu1</strain>
    </source>
</reference>
<name>K3ZB88_SETIT</name>
<evidence type="ECO:0000313" key="1">
    <source>
        <dbReference type="EnsemblPlants" id="KQL14803"/>
    </source>
</evidence>
<dbReference type="Proteomes" id="UP000004995">
    <property type="component" value="Unassembled WGS sequence"/>
</dbReference>
<keyword evidence="2" id="KW-1185">Reference proteome</keyword>
<accession>K3ZB88</accession>
<dbReference type="EnsemblPlants" id="KQL14803">
    <property type="protein sequence ID" value="KQL14803"/>
    <property type="gene ID" value="SETIT_023809mg"/>
</dbReference>
<sequence>MEFKLYKLCSGGMPQVYKHHNTVFSPKETLLNRHIACFSRFTDPPDLITTLIIERVWSTSSGTNQELHEVVSEIIPSYDTSGVNMATT</sequence>
<protein>
    <submittedName>
        <fullName evidence="1">Uncharacterized protein</fullName>
    </submittedName>
</protein>
<evidence type="ECO:0000313" key="2">
    <source>
        <dbReference type="Proteomes" id="UP000004995"/>
    </source>
</evidence>
<dbReference type="EMBL" id="AGNK02001607">
    <property type="status" value="NOT_ANNOTATED_CDS"/>
    <property type="molecule type" value="Genomic_DNA"/>
</dbReference>
<dbReference type="AlphaFoldDB" id="K3ZB88"/>
<reference evidence="2" key="1">
    <citation type="journal article" date="2012" name="Nat. Biotechnol.">
        <title>Reference genome sequence of the model plant Setaria.</title>
        <authorList>
            <person name="Bennetzen J.L."/>
            <person name="Schmutz J."/>
            <person name="Wang H."/>
            <person name="Percifield R."/>
            <person name="Hawkins J."/>
            <person name="Pontaroli A.C."/>
            <person name="Estep M."/>
            <person name="Feng L."/>
            <person name="Vaughn J.N."/>
            <person name="Grimwood J."/>
            <person name="Jenkins J."/>
            <person name="Barry K."/>
            <person name="Lindquist E."/>
            <person name="Hellsten U."/>
            <person name="Deshpande S."/>
            <person name="Wang X."/>
            <person name="Wu X."/>
            <person name="Mitros T."/>
            <person name="Triplett J."/>
            <person name="Yang X."/>
            <person name="Ye C.Y."/>
            <person name="Mauro-Herrera M."/>
            <person name="Wang L."/>
            <person name="Li P."/>
            <person name="Sharma M."/>
            <person name="Sharma R."/>
            <person name="Ronald P.C."/>
            <person name="Panaud O."/>
            <person name="Kellogg E.A."/>
            <person name="Brutnell T.P."/>
            <person name="Doust A.N."/>
            <person name="Tuskan G.A."/>
            <person name="Rokhsar D."/>
            <person name="Devos K.M."/>
        </authorList>
    </citation>
    <scope>NUCLEOTIDE SEQUENCE [LARGE SCALE GENOMIC DNA]</scope>
    <source>
        <strain evidence="2">cv. Yugu1</strain>
    </source>
</reference>
<organism evidence="1 2">
    <name type="scientific">Setaria italica</name>
    <name type="common">Foxtail millet</name>
    <name type="synonym">Panicum italicum</name>
    <dbReference type="NCBI Taxonomy" id="4555"/>
    <lineage>
        <taxon>Eukaryota</taxon>
        <taxon>Viridiplantae</taxon>
        <taxon>Streptophyta</taxon>
        <taxon>Embryophyta</taxon>
        <taxon>Tracheophyta</taxon>
        <taxon>Spermatophyta</taxon>
        <taxon>Magnoliopsida</taxon>
        <taxon>Liliopsida</taxon>
        <taxon>Poales</taxon>
        <taxon>Poaceae</taxon>
        <taxon>PACMAD clade</taxon>
        <taxon>Panicoideae</taxon>
        <taxon>Panicodae</taxon>
        <taxon>Paniceae</taxon>
        <taxon>Cenchrinae</taxon>
        <taxon>Setaria</taxon>
    </lineage>
</organism>
<proteinExistence type="predicted"/>
<dbReference type="HOGENOM" id="CLU_2473232_0_0_1"/>
<dbReference type="Gramene" id="KQL14803">
    <property type="protein sequence ID" value="KQL14803"/>
    <property type="gene ID" value="SETIT_023809mg"/>
</dbReference>
<dbReference type="InParanoid" id="K3ZB88"/>